<reference evidence="2" key="1">
    <citation type="submission" date="2020-12" db="EMBL/GenBank/DDBJ databases">
        <title>Sedimentitalea sp. nov., isolated from sand in Incheon.</title>
        <authorList>
            <person name="Kim W."/>
        </authorList>
    </citation>
    <scope>NUCLEOTIDE SEQUENCE</scope>
    <source>
        <strain evidence="2">CAU 1593</strain>
    </source>
</reference>
<dbReference type="RefSeq" id="WP_199022683.1">
    <property type="nucleotide sequence ID" value="NZ_JAELVR010000001.1"/>
</dbReference>
<dbReference type="Proteomes" id="UP000619079">
    <property type="component" value="Unassembled WGS sequence"/>
</dbReference>
<evidence type="ECO:0000313" key="3">
    <source>
        <dbReference type="Proteomes" id="UP000619079"/>
    </source>
</evidence>
<dbReference type="Pfam" id="PF06983">
    <property type="entry name" value="3-dmu-9_3-mt"/>
    <property type="match status" value="1"/>
</dbReference>
<dbReference type="InterPro" id="IPR028973">
    <property type="entry name" value="PhnB-like"/>
</dbReference>
<gene>
    <name evidence="2" type="ORF">JF290_00110</name>
</gene>
<dbReference type="PANTHER" id="PTHR33990">
    <property type="entry name" value="PROTEIN YJDN-RELATED"/>
    <property type="match status" value="1"/>
</dbReference>
<keyword evidence="3" id="KW-1185">Reference proteome</keyword>
<feature type="domain" description="PhnB-like" evidence="1">
    <location>
        <begin position="6"/>
        <end position="115"/>
    </location>
</feature>
<dbReference type="InterPro" id="IPR029068">
    <property type="entry name" value="Glyas_Bleomycin-R_OHBP_Dase"/>
</dbReference>
<protein>
    <submittedName>
        <fullName evidence="2">VOC family protein</fullName>
    </submittedName>
</protein>
<proteinExistence type="predicted"/>
<evidence type="ECO:0000259" key="1">
    <source>
        <dbReference type="Pfam" id="PF06983"/>
    </source>
</evidence>
<evidence type="ECO:0000313" key="2">
    <source>
        <dbReference type="EMBL" id="MBJ6369913.1"/>
    </source>
</evidence>
<name>A0A8J7LPW3_9RHOB</name>
<dbReference type="Gene3D" id="3.10.180.10">
    <property type="entry name" value="2,3-Dihydroxybiphenyl 1,2-Dioxygenase, domain 1"/>
    <property type="match status" value="1"/>
</dbReference>
<dbReference type="CDD" id="cd06588">
    <property type="entry name" value="PhnB_like"/>
    <property type="match status" value="1"/>
</dbReference>
<dbReference type="PIRSF" id="PIRSF021700">
    <property type="entry name" value="3_dmu_93_MTrfase"/>
    <property type="match status" value="1"/>
</dbReference>
<dbReference type="InterPro" id="IPR009725">
    <property type="entry name" value="3_dmu_93_MTrfase"/>
</dbReference>
<sequence>MEFNAKVRTCLGFNGNGHEAADFYVSLLPDSSIENTVHPDPDGPPLVIEFTLGGAPYMILNDGPPFIPGLAASISVLTEDQDETDRLWTALTEDGGEESYCGWLKDRWGVSWQIVPKIMPRMLADPDRAAAKRVMQAMRQMGKLDIAALEAASRA</sequence>
<dbReference type="SUPFAM" id="SSF54593">
    <property type="entry name" value="Glyoxalase/Bleomycin resistance protein/Dihydroxybiphenyl dioxygenase"/>
    <property type="match status" value="1"/>
</dbReference>
<dbReference type="EMBL" id="JAELVR010000001">
    <property type="protein sequence ID" value="MBJ6369913.1"/>
    <property type="molecule type" value="Genomic_DNA"/>
</dbReference>
<comment type="caution">
    <text evidence="2">The sequence shown here is derived from an EMBL/GenBank/DDBJ whole genome shotgun (WGS) entry which is preliminary data.</text>
</comment>
<organism evidence="2 3">
    <name type="scientific">Sedimentitalea arenosa</name>
    <dbReference type="NCBI Taxonomy" id="2798803"/>
    <lineage>
        <taxon>Bacteria</taxon>
        <taxon>Pseudomonadati</taxon>
        <taxon>Pseudomonadota</taxon>
        <taxon>Alphaproteobacteria</taxon>
        <taxon>Rhodobacterales</taxon>
        <taxon>Paracoccaceae</taxon>
        <taxon>Sedimentitalea</taxon>
    </lineage>
</organism>
<accession>A0A8J7LPW3</accession>
<dbReference type="AlphaFoldDB" id="A0A8J7LPW3"/>
<dbReference type="PANTHER" id="PTHR33990:SF2">
    <property type="entry name" value="PHNB-LIKE DOMAIN-CONTAINING PROTEIN"/>
    <property type="match status" value="1"/>
</dbReference>